<evidence type="ECO:0000256" key="1">
    <source>
        <dbReference type="PROSITE-ProRule" id="PRU00339"/>
    </source>
</evidence>
<dbReference type="InterPro" id="IPR011990">
    <property type="entry name" value="TPR-like_helical_dom_sf"/>
</dbReference>
<dbReference type="PROSITE" id="PS50005">
    <property type="entry name" value="TPR"/>
    <property type="match status" value="1"/>
</dbReference>
<keyword evidence="4" id="KW-1185">Reference proteome</keyword>
<evidence type="ECO:0000313" key="4">
    <source>
        <dbReference type="Proteomes" id="UP001528673"/>
    </source>
</evidence>
<dbReference type="EMBL" id="JAQSIP010000004">
    <property type="protein sequence ID" value="MDD0839289.1"/>
    <property type="molecule type" value="Genomic_DNA"/>
</dbReference>
<comment type="caution">
    <text evidence="3">The sequence shown here is derived from an EMBL/GenBank/DDBJ whole genome shotgun (WGS) entry which is preliminary data.</text>
</comment>
<dbReference type="PANTHER" id="PTHR12558:SF13">
    <property type="entry name" value="CELL DIVISION CYCLE PROTEIN 27 HOMOLOG"/>
    <property type="match status" value="1"/>
</dbReference>
<dbReference type="Proteomes" id="UP001528673">
    <property type="component" value="Unassembled WGS sequence"/>
</dbReference>
<evidence type="ECO:0000313" key="3">
    <source>
        <dbReference type="EMBL" id="MDD0839289.1"/>
    </source>
</evidence>
<proteinExistence type="predicted"/>
<dbReference type="Pfam" id="PF13432">
    <property type="entry name" value="TPR_16"/>
    <property type="match status" value="1"/>
</dbReference>
<evidence type="ECO:0000256" key="2">
    <source>
        <dbReference type="SAM" id="MobiDB-lite"/>
    </source>
</evidence>
<gene>
    <name evidence="3" type="ORF">PSQ40_11955</name>
</gene>
<dbReference type="SMART" id="SM00028">
    <property type="entry name" value="TPR"/>
    <property type="match status" value="4"/>
</dbReference>
<keyword evidence="1" id="KW-0802">TPR repeat</keyword>
<dbReference type="PANTHER" id="PTHR12558">
    <property type="entry name" value="CELL DIVISION CYCLE 16,23,27"/>
    <property type="match status" value="1"/>
</dbReference>
<name>A0ABT5N132_9BURK</name>
<dbReference type="Pfam" id="PF14559">
    <property type="entry name" value="TPR_19"/>
    <property type="match status" value="1"/>
</dbReference>
<organism evidence="3 4">
    <name type="scientific">Curvibacter cyanobacteriorum</name>
    <dbReference type="NCBI Taxonomy" id="3026422"/>
    <lineage>
        <taxon>Bacteria</taxon>
        <taxon>Pseudomonadati</taxon>
        <taxon>Pseudomonadota</taxon>
        <taxon>Betaproteobacteria</taxon>
        <taxon>Burkholderiales</taxon>
        <taxon>Comamonadaceae</taxon>
        <taxon>Curvibacter</taxon>
    </lineage>
</organism>
<feature type="repeat" description="TPR" evidence="1">
    <location>
        <begin position="172"/>
        <end position="205"/>
    </location>
</feature>
<accession>A0ABT5N132</accession>
<dbReference type="RefSeq" id="WP_273951720.1">
    <property type="nucleotide sequence ID" value="NZ_JAQSIP010000004.1"/>
</dbReference>
<protein>
    <submittedName>
        <fullName evidence="3">Tetratricopeptide repeat protein</fullName>
    </submittedName>
</protein>
<dbReference type="SUPFAM" id="SSF48452">
    <property type="entry name" value="TPR-like"/>
    <property type="match status" value="2"/>
</dbReference>
<dbReference type="InterPro" id="IPR019734">
    <property type="entry name" value="TPR_rpt"/>
</dbReference>
<dbReference type="Gene3D" id="1.25.40.10">
    <property type="entry name" value="Tetratricopeptide repeat domain"/>
    <property type="match status" value="3"/>
</dbReference>
<sequence>MTLTGPAWAQSPPPDATPDSKVVNSALDAQLFYEILIGEMSAKGKDPASGFALLLDSARRTNDSRLYQRAMEIALQARSGDSALQAAQNWRLAQPDSREANRYMLQILIALNRVSDTAEPLQRELALTPLAQKPQVLAAIPQLYSRVGDRALAARVVEEALAKDLTDPALGVDAWMVVGQMRMAAGRKPLALDAARRALALKPGAEAPVRLALELMEPQLPAAEALVKQYLTTYARPDLRTAYARALITDQRYAEAQQQLEKATHDSADLAEAWLILGALQAEQNQQAAGQRSLERYLKLVSQQPQDEARQRGESQAYLSLALLAEKRQDIDAAQGWLNKVSSPNLQTTTKTRQASLLAQQGRVDEARALLKSLPSGTPAEARSRLIAEVQMLRAQKQFEAAFQLLEKALADFPDDTDLLYDQAMLADKLQRYDVMEQLLRAIIEQQPDNQNAYNALGYSLAERGLRLPEARELITKALSLAPNDPFISDSLGWVEFKAGNLTEAIRILDKAFRTKPDPEIAAHLGEVLWVAGQKSRAQSVWKEGLALSKDNETLLETLRRFNVKP</sequence>
<feature type="region of interest" description="Disordered" evidence="2">
    <location>
        <begin position="1"/>
        <end position="20"/>
    </location>
</feature>
<reference evidence="3 4" key="1">
    <citation type="submission" date="2023-02" db="EMBL/GenBank/DDBJ databases">
        <title>Bacterial whole genomic sequence of Curvibacter sp. HBC61.</title>
        <authorList>
            <person name="Le V."/>
            <person name="Ko S.-R."/>
            <person name="Ahn C.-Y."/>
            <person name="Oh H.-M."/>
        </authorList>
    </citation>
    <scope>NUCLEOTIDE SEQUENCE [LARGE SCALE GENOMIC DNA]</scope>
    <source>
        <strain evidence="3 4">HBC61</strain>
    </source>
</reference>